<sequence>MINILMHDPCDVQTLSWHGNITRLQEMDCHERRTEMTPRSVHLLLSLLPCLSILSASSLPDPESFLLCLSSTASPSTDWSHLLYLPNSPSYFSLLNSSIQNLRFTSPETPKPLLIIAPTDSSQIQALVICCRDHGLPIRVRSGGHDYEGLSYRSEKKSSFVLVDLADLRSVSVDVEHAVAWVEAGATVGELYYRIAEHSGTLGFPAGVCPTVGVGGHLSGGGFGLLWRKYGLAADNVLDAKVIDVDGRILDRESMGEDLFWAIRGGGGASFVVIVSWKVRLVPVPATVSMFTVHRTSEQGAIELMNKWQNIAHLLHDDLLLRVNIAQTEGAKRRVEAVFMSMFLGDCEGLLQHMGHSFPELGVERDDCREMTWIESAVHAAGHTNREPIEILTDRGLQPKIFNKGKSDYVTEPIPMTGWEAIWGRISEEKAGSMRIDPCGGRMSEIEESQTPYPHRKGNLFIIHYLSIWKDGGVAESKQHLDWSRRMYRFMTPYVSKHPRAAYVNFRDLDLGKNDGSRSYSEAKVWGEKYFKNNFRRLAMVKGVVDPGNFFSHEQSIPPLVVETEKMSQ</sequence>
<evidence type="ECO:0000313" key="10">
    <source>
        <dbReference type="Proteomes" id="UP000012960"/>
    </source>
</evidence>
<dbReference type="OMA" id="DCHERRT"/>
<dbReference type="Gramene" id="Ma02_t17290.1">
    <property type="protein sequence ID" value="Ma02_p17290.1"/>
    <property type="gene ID" value="Ma02_g17290"/>
</dbReference>
<keyword evidence="4" id="KW-0732">Signal</keyword>
<dbReference type="InParanoid" id="A0A804I3T1"/>
<keyword evidence="6" id="KW-0325">Glycoprotein</keyword>
<feature type="domain" description="FAD-binding PCMH-type" evidence="7">
    <location>
        <begin position="108"/>
        <end position="284"/>
    </location>
</feature>
<keyword evidence="3" id="KW-0285">Flavoprotein</keyword>
<organism evidence="9 10">
    <name type="scientific">Musa acuminata subsp. malaccensis</name>
    <name type="common">Wild banana</name>
    <name type="synonym">Musa malaccensis</name>
    <dbReference type="NCBI Taxonomy" id="214687"/>
    <lineage>
        <taxon>Eukaryota</taxon>
        <taxon>Viridiplantae</taxon>
        <taxon>Streptophyta</taxon>
        <taxon>Embryophyta</taxon>
        <taxon>Tracheophyta</taxon>
        <taxon>Spermatophyta</taxon>
        <taxon>Magnoliopsida</taxon>
        <taxon>Liliopsida</taxon>
        <taxon>Zingiberales</taxon>
        <taxon>Musaceae</taxon>
        <taxon>Musa</taxon>
    </lineage>
</organism>
<dbReference type="PROSITE" id="PS51387">
    <property type="entry name" value="FAD_PCMH"/>
    <property type="match status" value="1"/>
</dbReference>
<evidence type="ECO:0000259" key="7">
    <source>
        <dbReference type="PROSITE" id="PS51387"/>
    </source>
</evidence>
<dbReference type="Gene3D" id="3.40.462.20">
    <property type="match status" value="1"/>
</dbReference>
<accession>A0A804I3T1</accession>
<dbReference type="EnsemblPlants" id="Ma02_t17290.1">
    <property type="protein sequence ID" value="Ma02_p17290.1"/>
    <property type="gene ID" value="Ma02_g17290"/>
</dbReference>
<dbReference type="PANTHER" id="PTHR32448">
    <property type="entry name" value="OS08G0158400 PROTEIN"/>
    <property type="match status" value="1"/>
</dbReference>
<keyword evidence="10" id="KW-1185">Reference proteome</keyword>
<dbReference type="InterPro" id="IPR016166">
    <property type="entry name" value="FAD-bd_PCMH"/>
</dbReference>
<evidence type="ECO:0000256" key="6">
    <source>
        <dbReference type="ARBA" id="ARBA00023180"/>
    </source>
</evidence>
<protein>
    <submittedName>
        <fullName evidence="8">(wild Malaysian banana) hypothetical protein</fullName>
    </submittedName>
</protein>
<evidence type="ECO:0000313" key="9">
    <source>
        <dbReference type="EnsemblPlants" id="Ma02_p17290.1"/>
    </source>
</evidence>
<dbReference type="EMBL" id="HG996467">
    <property type="protein sequence ID" value="CAG1862319.1"/>
    <property type="molecule type" value="Genomic_DNA"/>
</dbReference>
<dbReference type="InterPro" id="IPR016169">
    <property type="entry name" value="FAD-bd_PCMH_sub2"/>
</dbReference>
<evidence type="ECO:0000256" key="3">
    <source>
        <dbReference type="ARBA" id="ARBA00022630"/>
    </source>
</evidence>
<evidence type="ECO:0000256" key="1">
    <source>
        <dbReference type="ARBA" id="ARBA00001974"/>
    </source>
</evidence>
<comment type="similarity">
    <text evidence="2">Belongs to the oxygen-dependent FAD-linked oxidoreductase family.</text>
</comment>
<keyword evidence="5" id="KW-0274">FAD</keyword>
<dbReference type="SUPFAM" id="SSF56176">
    <property type="entry name" value="FAD-binding/transporter-associated domain-like"/>
    <property type="match status" value="1"/>
</dbReference>
<evidence type="ECO:0000313" key="8">
    <source>
        <dbReference type="EMBL" id="CAG1862319.1"/>
    </source>
</evidence>
<dbReference type="InterPro" id="IPR036318">
    <property type="entry name" value="FAD-bd_PCMH-like_sf"/>
</dbReference>
<evidence type="ECO:0000256" key="4">
    <source>
        <dbReference type="ARBA" id="ARBA00022729"/>
    </source>
</evidence>
<gene>
    <name evidence="8" type="ORF">GSMUA_72130.1</name>
</gene>
<dbReference type="GO" id="GO:0016491">
    <property type="term" value="F:oxidoreductase activity"/>
    <property type="evidence" value="ECO:0007669"/>
    <property type="project" value="InterPro"/>
</dbReference>
<dbReference type="AlphaFoldDB" id="A0A804I3T1"/>
<dbReference type="FunCoup" id="A0A804I3T1">
    <property type="interactions" value="57"/>
</dbReference>
<dbReference type="InterPro" id="IPR006094">
    <property type="entry name" value="Oxid_FAD_bind_N"/>
</dbReference>
<dbReference type="InterPro" id="IPR012951">
    <property type="entry name" value="BBE"/>
</dbReference>
<dbReference type="GO" id="GO:0071949">
    <property type="term" value="F:FAD binding"/>
    <property type="evidence" value="ECO:0007669"/>
    <property type="project" value="InterPro"/>
</dbReference>
<dbReference type="Gene3D" id="3.30.43.10">
    <property type="entry name" value="Uridine Diphospho-n-acetylenolpyruvylglucosamine Reductase, domain 2"/>
    <property type="match status" value="1"/>
</dbReference>
<evidence type="ECO:0000256" key="5">
    <source>
        <dbReference type="ARBA" id="ARBA00022827"/>
    </source>
</evidence>
<evidence type="ECO:0000256" key="2">
    <source>
        <dbReference type="ARBA" id="ARBA00005466"/>
    </source>
</evidence>
<dbReference type="Gene3D" id="3.30.465.10">
    <property type="match status" value="1"/>
</dbReference>
<dbReference type="Pfam" id="PF01565">
    <property type="entry name" value="FAD_binding_4"/>
    <property type="match status" value="1"/>
</dbReference>
<name>A0A804I3T1_MUSAM</name>
<proteinExistence type="inferred from homology"/>
<dbReference type="Proteomes" id="UP000012960">
    <property type="component" value="Unplaced"/>
</dbReference>
<reference evidence="8" key="1">
    <citation type="submission" date="2021-03" db="EMBL/GenBank/DDBJ databases">
        <authorList>
            <consortium name="Genoscope - CEA"/>
            <person name="William W."/>
        </authorList>
    </citation>
    <scope>NUCLEOTIDE SEQUENCE</scope>
    <source>
        <strain evidence="8">Doubled-haploid Pahang</strain>
    </source>
</reference>
<comment type="cofactor">
    <cofactor evidence="1">
        <name>FAD</name>
        <dbReference type="ChEBI" id="CHEBI:57692"/>
    </cofactor>
</comment>
<dbReference type="Pfam" id="PF08031">
    <property type="entry name" value="BBE"/>
    <property type="match status" value="1"/>
</dbReference>
<dbReference type="InterPro" id="IPR016167">
    <property type="entry name" value="FAD-bd_PCMH_sub1"/>
</dbReference>
<reference evidence="9" key="2">
    <citation type="submission" date="2021-05" db="UniProtKB">
        <authorList>
            <consortium name="EnsemblPlants"/>
        </authorList>
    </citation>
    <scope>IDENTIFICATION</scope>
    <source>
        <strain evidence="9">subsp. malaccensis</strain>
    </source>
</reference>